<dbReference type="InterPro" id="IPR031468">
    <property type="entry name" value="SMP_LBD"/>
</dbReference>
<dbReference type="EMBL" id="ABEU02000002">
    <property type="status" value="NOT_ANNOTATED_CDS"/>
    <property type="molecule type" value="Genomic_DNA"/>
</dbReference>
<name>A0A7I4D355_PHYPA</name>
<evidence type="ECO:0000256" key="4">
    <source>
        <dbReference type="ARBA" id="ARBA00023121"/>
    </source>
</evidence>
<dbReference type="Gramene" id="Pp3c2_31020V3.8">
    <property type="protein sequence ID" value="Pp3c2_31020V3.8"/>
    <property type="gene ID" value="Pp3c2_31020"/>
</dbReference>
<sequence length="782" mass="86442">MVTLVVTSVKVFPDSTRNPQLPVASYTVGTLHSRPLGTCLTAQIHGPKNLFHGRPYKLDNHFQSKCRIGVRALPGKRKWRLLASVADGSKGDTKSGQLLNRFLKRGNPEIVVSDDSQELANDASNSRQEPQKKMQEEVEIPDDGTEPSLKPLGLVKAAKATKDRLLEAALKQVEEVKGFATNTSWTNYFTSVDASPGTPLIPFLGDSLLGLGGLVLVAAALASWLRKARLGKKVLNTKEAGPTKPPRTKDILNAQAAVAAPIALSMLLQSDMKKKESAEWLNMVVGKVWNLYRRSLETATIEAVQPVIDEIPEKPPFVERVILKQFFLGDEPVTLRTIERRTSRRANDLQYHVGLRYTGNSRMVFSLKLKFGFLPIEIPVAIRGLDLDGEVWVKLRLIPTEPWVGTATWAFVAPPKVTLALVPFRLFNLMAIPLLNIFLTNLLTRDLPLLFVRPNKQIVNYLKGKVAGPLPKDFKDSAVGLNGFAGELSVTLIEARKLNYFPIGKTDPYVVFLLGEQTFRSKKNSKTSLIGPPGAPVWNQDFRMLVVDPKTQKLRIRVRDSVDYLGLANITVGYSTISIDDLEDTVSVDKVITLKNGRWFFLGRNAGELSLRLTYKAYVAEEEEVDTTSPVKSTVLNEIGELISKEMEETEVSPAKRQLRDKIVTSVDAQKDDTGFRFTNPMLTIGTTRKPPGVTSGSGLPVDPSGSINEPLKSNSSTNEPEVAPILSNPALEEQEKREGKSWDLQFRQFREDNAALLWLAIATGVALVVALDLNISNLFNP</sequence>
<keyword evidence="7" id="KW-1133">Transmembrane helix</keyword>
<feature type="transmembrane region" description="Helical" evidence="7">
    <location>
        <begin position="756"/>
        <end position="776"/>
    </location>
</feature>
<dbReference type="Gene3D" id="2.60.40.150">
    <property type="entry name" value="C2 domain"/>
    <property type="match status" value="1"/>
</dbReference>
<keyword evidence="4" id="KW-0446">Lipid-binding</keyword>
<dbReference type="PROSITE" id="PS51847">
    <property type="entry name" value="SMP"/>
    <property type="match status" value="1"/>
</dbReference>
<dbReference type="AlphaFoldDB" id="A0A7I4D355"/>
<dbReference type="RefSeq" id="XP_024366807.1">
    <property type="nucleotide sequence ID" value="XM_024511039.2"/>
</dbReference>
<dbReference type="EnsemblPlants" id="Pp3c2_31020V3.9">
    <property type="protein sequence ID" value="Pp3c2_31020V3.9"/>
    <property type="gene ID" value="Pp3c2_31020"/>
</dbReference>
<feature type="region of interest" description="Disordered" evidence="6">
    <location>
        <begin position="678"/>
        <end position="723"/>
    </location>
</feature>
<dbReference type="Gramene" id="Pp3c2_31020V3.10">
    <property type="protein sequence ID" value="Pp3c2_31020V3.10"/>
    <property type="gene ID" value="Pp3c2_31020"/>
</dbReference>
<feature type="compositionally biased region" description="Polar residues" evidence="6">
    <location>
        <begin position="118"/>
        <end position="128"/>
    </location>
</feature>
<dbReference type="GO" id="GO:0016020">
    <property type="term" value="C:membrane"/>
    <property type="evidence" value="ECO:0007669"/>
    <property type="project" value="UniProtKB-SubCell"/>
</dbReference>
<keyword evidence="2" id="KW-0813">Transport</keyword>
<dbReference type="Proteomes" id="UP000006727">
    <property type="component" value="Chromosome 2"/>
</dbReference>
<feature type="region of interest" description="Disordered" evidence="6">
    <location>
        <begin position="114"/>
        <end position="146"/>
    </location>
</feature>
<dbReference type="Pfam" id="PF00168">
    <property type="entry name" value="C2"/>
    <property type="match status" value="1"/>
</dbReference>
<dbReference type="GeneID" id="112278038"/>
<dbReference type="KEGG" id="ppp:112278038"/>
<organism evidence="10 11">
    <name type="scientific">Physcomitrium patens</name>
    <name type="common">Spreading-leaved earth moss</name>
    <name type="synonym">Physcomitrella patens</name>
    <dbReference type="NCBI Taxonomy" id="3218"/>
    <lineage>
        <taxon>Eukaryota</taxon>
        <taxon>Viridiplantae</taxon>
        <taxon>Streptophyta</taxon>
        <taxon>Embryophyta</taxon>
        <taxon>Bryophyta</taxon>
        <taxon>Bryophytina</taxon>
        <taxon>Bryopsida</taxon>
        <taxon>Funariidae</taxon>
        <taxon>Funariales</taxon>
        <taxon>Funariaceae</taxon>
        <taxon>Physcomitrium</taxon>
    </lineage>
</organism>
<keyword evidence="7" id="KW-0812">Transmembrane</keyword>
<evidence type="ECO:0000256" key="7">
    <source>
        <dbReference type="SAM" id="Phobius"/>
    </source>
</evidence>
<proteinExistence type="predicted"/>
<evidence type="ECO:0000313" key="10">
    <source>
        <dbReference type="EnsemblPlants" id="Pp3c2_31020V3.9"/>
    </source>
</evidence>
<dbReference type="InterPro" id="IPR000008">
    <property type="entry name" value="C2_dom"/>
</dbReference>
<dbReference type="SUPFAM" id="SSF49562">
    <property type="entry name" value="C2 domain (Calcium/lipid-binding domain, CaLB)"/>
    <property type="match status" value="1"/>
</dbReference>
<evidence type="ECO:0000259" key="8">
    <source>
        <dbReference type="PROSITE" id="PS50004"/>
    </source>
</evidence>
<dbReference type="Gramene" id="Pp3c2_31020V3.9">
    <property type="protein sequence ID" value="Pp3c2_31020V3.9"/>
    <property type="gene ID" value="Pp3c2_31020"/>
</dbReference>
<keyword evidence="11" id="KW-1185">Reference proteome</keyword>
<evidence type="ECO:0000259" key="9">
    <source>
        <dbReference type="PROSITE" id="PS51847"/>
    </source>
</evidence>
<dbReference type="CDD" id="cd21669">
    <property type="entry name" value="SMP_SF"/>
    <property type="match status" value="1"/>
</dbReference>
<dbReference type="PROSITE" id="PS50004">
    <property type="entry name" value="C2"/>
    <property type="match status" value="1"/>
</dbReference>
<dbReference type="GO" id="GO:0006869">
    <property type="term" value="P:lipid transport"/>
    <property type="evidence" value="ECO:0007669"/>
    <property type="project" value="UniProtKB-KW"/>
</dbReference>
<gene>
    <name evidence="10" type="primary">LOC112278038</name>
</gene>
<dbReference type="RefSeq" id="XP_024366816.1">
    <property type="nucleotide sequence ID" value="XM_024511048.2"/>
</dbReference>
<evidence type="ECO:0000313" key="11">
    <source>
        <dbReference type="Proteomes" id="UP000006727"/>
    </source>
</evidence>
<evidence type="ECO:0000256" key="6">
    <source>
        <dbReference type="SAM" id="MobiDB-lite"/>
    </source>
</evidence>
<protein>
    <recommendedName>
        <fullName evidence="12">C2 domain-containing protein</fullName>
    </recommendedName>
</protein>
<dbReference type="InterPro" id="IPR035892">
    <property type="entry name" value="C2_domain_sf"/>
</dbReference>
<keyword evidence="3" id="KW-0445">Lipid transport</keyword>
<dbReference type="PANTHER" id="PTHR47261:SF2">
    <property type="entry name" value="CALCIUM-DEPENDENT LIPID-BINDING (CALB DOMAIN) FAMILY PROTEIN"/>
    <property type="match status" value="1"/>
</dbReference>
<keyword evidence="5 7" id="KW-0472">Membrane</keyword>
<dbReference type="EnsemblPlants" id="Pp3c2_31020V3.8">
    <property type="protein sequence ID" value="Pp3c2_31020V3.8"/>
    <property type="gene ID" value="Pp3c2_31020"/>
</dbReference>
<feature type="domain" description="SMP-LTD" evidence="9">
    <location>
        <begin position="274"/>
        <end position="462"/>
    </location>
</feature>
<comment type="subcellular location">
    <subcellularLocation>
        <location evidence="1">Membrane</location>
    </subcellularLocation>
</comment>
<evidence type="ECO:0000256" key="2">
    <source>
        <dbReference type="ARBA" id="ARBA00022448"/>
    </source>
</evidence>
<evidence type="ECO:0000256" key="3">
    <source>
        <dbReference type="ARBA" id="ARBA00023055"/>
    </source>
</evidence>
<evidence type="ECO:0008006" key="12">
    <source>
        <dbReference type="Google" id="ProtNLM"/>
    </source>
</evidence>
<evidence type="ECO:0000256" key="1">
    <source>
        <dbReference type="ARBA" id="ARBA00004370"/>
    </source>
</evidence>
<reference evidence="10" key="3">
    <citation type="submission" date="2020-12" db="UniProtKB">
        <authorList>
            <consortium name="EnsemblPlants"/>
        </authorList>
    </citation>
    <scope>IDENTIFICATION</scope>
</reference>
<dbReference type="FunCoup" id="A0A7I4D355">
    <property type="interactions" value="1164"/>
</dbReference>
<dbReference type="PANTHER" id="PTHR47261">
    <property type="entry name" value="CALCIUM-DEPENDENT LIPID-BINDING (CALB DOMAIN) FAMILY PROTEIN"/>
    <property type="match status" value="1"/>
</dbReference>
<feature type="compositionally biased region" description="Polar residues" evidence="6">
    <location>
        <begin position="706"/>
        <end position="720"/>
    </location>
</feature>
<dbReference type="SMART" id="SM00239">
    <property type="entry name" value="C2"/>
    <property type="match status" value="1"/>
</dbReference>
<dbReference type="OrthoDB" id="1029639at2759"/>
<dbReference type="CDD" id="cd00030">
    <property type="entry name" value="C2"/>
    <property type="match status" value="1"/>
</dbReference>
<accession>A0A7I4D355</accession>
<dbReference type="EnsemblPlants" id="Pp3c2_31020V3.10">
    <property type="protein sequence ID" value="Pp3c2_31020V3.10"/>
    <property type="gene ID" value="Pp3c2_31020"/>
</dbReference>
<feature type="domain" description="C2" evidence="8">
    <location>
        <begin position="466"/>
        <end position="592"/>
    </location>
</feature>
<reference evidence="10 11" key="1">
    <citation type="journal article" date="2008" name="Science">
        <title>The Physcomitrella genome reveals evolutionary insights into the conquest of land by plants.</title>
        <authorList>
            <person name="Rensing S."/>
            <person name="Lang D."/>
            <person name="Zimmer A."/>
            <person name="Terry A."/>
            <person name="Salamov A."/>
            <person name="Shapiro H."/>
            <person name="Nishiyama T."/>
            <person name="Perroud P.-F."/>
            <person name="Lindquist E."/>
            <person name="Kamisugi Y."/>
            <person name="Tanahashi T."/>
            <person name="Sakakibara K."/>
            <person name="Fujita T."/>
            <person name="Oishi K."/>
            <person name="Shin-I T."/>
            <person name="Kuroki Y."/>
            <person name="Toyoda A."/>
            <person name="Suzuki Y."/>
            <person name="Hashimoto A."/>
            <person name="Yamaguchi K."/>
            <person name="Sugano A."/>
            <person name="Kohara Y."/>
            <person name="Fujiyama A."/>
            <person name="Anterola A."/>
            <person name="Aoki S."/>
            <person name="Ashton N."/>
            <person name="Barbazuk W.B."/>
            <person name="Barker E."/>
            <person name="Bennetzen J."/>
            <person name="Bezanilla M."/>
            <person name="Blankenship R."/>
            <person name="Cho S.H."/>
            <person name="Dutcher S."/>
            <person name="Estelle M."/>
            <person name="Fawcett J.A."/>
            <person name="Gundlach H."/>
            <person name="Hanada K."/>
            <person name="Heyl A."/>
            <person name="Hicks K.A."/>
            <person name="Hugh J."/>
            <person name="Lohr M."/>
            <person name="Mayer K."/>
            <person name="Melkozernov A."/>
            <person name="Murata T."/>
            <person name="Nelson D."/>
            <person name="Pils B."/>
            <person name="Prigge M."/>
            <person name="Reiss B."/>
            <person name="Renner T."/>
            <person name="Rombauts S."/>
            <person name="Rushton P."/>
            <person name="Sanderfoot A."/>
            <person name="Schween G."/>
            <person name="Shiu S.-H."/>
            <person name="Stueber K."/>
            <person name="Theodoulou F.L."/>
            <person name="Tu H."/>
            <person name="Van de Peer Y."/>
            <person name="Verrier P.J."/>
            <person name="Waters E."/>
            <person name="Wood A."/>
            <person name="Yang L."/>
            <person name="Cove D."/>
            <person name="Cuming A."/>
            <person name="Hasebe M."/>
            <person name="Lucas S."/>
            <person name="Mishler D.B."/>
            <person name="Reski R."/>
            <person name="Grigoriev I."/>
            <person name="Quatrano R.S."/>
            <person name="Boore J.L."/>
        </authorList>
    </citation>
    <scope>NUCLEOTIDE SEQUENCE [LARGE SCALE GENOMIC DNA]</scope>
    <source>
        <strain evidence="10 11">cv. Gransden 2004</strain>
    </source>
</reference>
<dbReference type="GO" id="GO:0008289">
    <property type="term" value="F:lipid binding"/>
    <property type="evidence" value="ECO:0007669"/>
    <property type="project" value="UniProtKB-KW"/>
</dbReference>
<reference evidence="10 11" key="2">
    <citation type="journal article" date="2018" name="Plant J.">
        <title>The Physcomitrella patens chromosome-scale assembly reveals moss genome structure and evolution.</title>
        <authorList>
            <person name="Lang D."/>
            <person name="Ullrich K.K."/>
            <person name="Murat F."/>
            <person name="Fuchs J."/>
            <person name="Jenkins J."/>
            <person name="Haas F.B."/>
            <person name="Piednoel M."/>
            <person name="Gundlach H."/>
            <person name="Van Bel M."/>
            <person name="Meyberg R."/>
            <person name="Vives C."/>
            <person name="Morata J."/>
            <person name="Symeonidi A."/>
            <person name="Hiss M."/>
            <person name="Muchero W."/>
            <person name="Kamisugi Y."/>
            <person name="Saleh O."/>
            <person name="Blanc G."/>
            <person name="Decker E.L."/>
            <person name="van Gessel N."/>
            <person name="Grimwood J."/>
            <person name="Hayes R.D."/>
            <person name="Graham S.W."/>
            <person name="Gunter L.E."/>
            <person name="McDaniel S.F."/>
            <person name="Hoernstein S.N.W."/>
            <person name="Larsson A."/>
            <person name="Li F.W."/>
            <person name="Perroud P.F."/>
            <person name="Phillips J."/>
            <person name="Ranjan P."/>
            <person name="Rokshar D.S."/>
            <person name="Rothfels C.J."/>
            <person name="Schneider L."/>
            <person name="Shu S."/>
            <person name="Stevenson D.W."/>
            <person name="Thummler F."/>
            <person name="Tillich M."/>
            <person name="Villarreal Aguilar J.C."/>
            <person name="Widiez T."/>
            <person name="Wong G.K."/>
            <person name="Wymore A."/>
            <person name="Zhang Y."/>
            <person name="Zimmer A.D."/>
            <person name="Quatrano R.S."/>
            <person name="Mayer K.F.X."/>
            <person name="Goodstein D."/>
            <person name="Casacuberta J.M."/>
            <person name="Vandepoele K."/>
            <person name="Reski R."/>
            <person name="Cuming A.C."/>
            <person name="Tuskan G.A."/>
            <person name="Maumus F."/>
            <person name="Salse J."/>
            <person name="Schmutz J."/>
            <person name="Rensing S.A."/>
        </authorList>
    </citation>
    <scope>NUCLEOTIDE SEQUENCE [LARGE SCALE GENOMIC DNA]</scope>
    <source>
        <strain evidence="10 11">cv. Gransden 2004</strain>
    </source>
</reference>
<evidence type="ECO:0000256" key="5">
    <source>
        <dbReference type="ARBA" id="ARBA00023136"/>
    </source>
</evidence>